<dbReference type="SUPFAM" id="SSF53850">
    <property type="entry name" value="Periplasmic binding protein-like II"/>
    <property type="match status" value="1"/>
</dbReference>
<evidence type="ECO:0000256" key="1">
    <source>
        <dbReference type="ARBA" id="ARBA00009437"/>
    </source>
</evidence>
<dbReference type="GO" id="GO:0003700">
    <property type="term" value="F:DNA-binding transcription factor activity"/>
    <property type="evidence" value="ECO:0007669"/>
    <property type="project" value="InterPro"/>
</dbReference>
<proteinExistence type="inferred from homology"/>
<dbReference type="Proteomes" id="UP000070326">
    <property type="component" value="Unassembled WGS sequence"/>
</dbReference>
<reference evidence="6 8" key="1">
    <citation type="submission" date="2016-02" db="EMBL/GenBank/DDBJ databases">
        <authorList>
            <person name="Wen L."/>
            <person name="He K."/>
            <person name="Yang H."/>
        </authorList>
    </citation>
    <scope>NUCLEOTIDE SEQUENCE [LARGE SCALE GENOMIC DNA]</scope>
    <source>
        <strain evidence="6 8">MJR8628A</strain>
    </source>
</reference>
<organism evidence="6 8">
    <name type="scientific">Peptostreptococcus anaerobius</name>
    <dbReference type="NCBI Taxonomy" id="1261"/>
    <lineage>
        <taxon>Bacteria</taxon>
        <taxon>Bacillati</taxon>
        <taxon>Bacillota</taxon>
        <taxon>Clostridia</taxon>
        <taxon>Peptostreptococcales</taxon>
        <taxon>Peptostreptococcaceae</taxon>
        <taxon>Peptostreptococcus</taxon>
    </lineage>
</organism>
<gene>
    <name evidence="7" type="primary">cysL</name>
    <name evidence="6" type="ORF">HMPREF3195_00410</name>
    <name evidence="7" type="ORF">NCTC11460_00568</name>
</gene>
<dbReference type="AlphaFoldDB" id="A0A135YXH6"/>
<evidence type="ECO:0000313" key="7">
    <source>
        <dbReference type="EMBL" id="SUB60660.1"/>
    </source>
</evidence>
<dbReference type="Proteomes" id="UP000255101">
    <property type="component" value="Unassembled WGS sequence"/>
</dbReference>
<dbReference type="EMBL" id="UGTB01000004">
    <property type="protein sequence ID" value="SUB60660.1"/>
    <property type="molecule type" value="Genomic_DNA"/>
</dbReference>
<dbReference type="NCBIfam" id="NF040786">
    <property type="entry name" value="LysR_Sec_metab"/>
    <property type="match status" value="1"/>
</dbReference>
<comment type="similarity">
    <text evidence="1">Belongs to the LysR transcriptional regulatory family.</text>
</comment>
<evidence type="ECO:0000256" key="3">
    <source>
        <dbReference type="ARBA" id="ARBA00023125"/>
    </source>
</evidence>
<keyword evidence="4" id="KW-0804">Transcription</keyword>
<evidence type="ECO:0000313" key="6">
    <source>
        <dbReference type="EMBL" id="KXI14079.1"/>
    </source>
</evidence>
<dbReference type="InterPro" id="IPR036388">
    <property type="entry name" value="WH-like_DNA-bd_sf"/>
</dbReference>
<dbReference type="Gene3D" id="1.10.10.10">
    <property type="entry name" value="Winged helix-like DNA-binding domain superfamily/Winged helix DNA-binding domain"/>
    <property type="match status" value="1"/>
</dbReference>
<dbReference type="eggNOG" id="COG0583">
    <property type="taxonomic scope" value="Bacteria"/>
</dbReference>
<dbReference type="STRING" id="1261.HMPREF3195_00410"/>
<dbReference type="PANTHER" id="PTHR30126">
    <property type="entry name" value="HTH-TYPE TRANSCRIPTIONAL REGULATOR"/>
    <property type="match status" value="1"/>
</dbReference>
<dbReference type="InterPro" id="IPR036390">
    <property type="entry name" value="WH_DNA-bd_sf"/>
</dbReference>
<dbReference type="GeneID" id="79843517"/>
<name>A0A135YXH6_9FIRM</name>
<dbReference type="Pfam" id="PF00126">
    <property type="entry name" value="HTH_1"/>
    <property type="match status" value="1"/>
</dbReference>
<dbReference type="InterPro" id="IPR000847">
    <property type="entry name" value="LysR_HTH_N"/>
</dbReference>
<protein>
    <submittedName>
        <fullName evidence="7">CysJI operon transcriptional activator</fullName>
    </submittedName>
    <submittedName>
        <fullName evidence="6">LysR substrate binding domain protein</fullName>
    </submittedName>
</protein>
<accession>A0A135YXH6</accession>
<dbReference type="FunFam" id="1.10.10.10:FF:000001">
    <property type="entry name" value="LysR family transcriptional regulator"/>
    <property type="match status" value="1"/>
</dbReference>
<evidence type="ECO:0000259" key="5">
    <source>
        <dbReference type="PROSITE" id="PS50931"/>
    </source>
</evidence>
<dbReference type="GO" id="GO:0000976">
    <property type="term" value="F:transcription cis-regulatory region binding"/>
    <property type="evidence" value="ECO:0007669"/>
    <property type="project" value="TreeGrafter"/>
</dbReference>
<dbReference type="EMBL" id="LSQZ01000014">
    <property type="protein sequence ID" value="KXI14079.1"/>
    <property type="molecule type" value="Genomic_DNA"/>
</dbReference>
<sequence>MDIKQLEVFVAVSKYKSFSKAARELFLTQPTVSSHIQNLENELQTVLLNRSNKTITLTDSGQLLYKHAIVIINNCKKAVYDIKEYSGKIEGSIHIVCSSIPETYIFPGFLSKFCKEYPNINFYISHCDSNLVVPEILSERATFGIVGSKTKHPHVEYHKILEDDLCLICPTDLEIPNKDGVVDINTFKDLVLIMRKDGSGTRNALSKSLSEAGISINNLNVRAVVESNEAIIEMVINGLGSSLVSKMSVEGSIARGEIKHYKIKGLNLNRDFYFLFSKKKIFTPTEKKFLEYFSDQYNLDIIHE</sequence>
<dbReference type="InterPro" id="IPR005119">
    <property type="entry name" value="LysR_subst-bd"/>
</dbReference>
<feature type="domain" description="HTH lysR-type" evidence="5">
    <location>
        <begin position="1"/>
        <end position="58"/>
    </location>
</feature>
<evidence type="ECO:0000256" key="4">
    <source>
        <dbReference type="ARBA" id="ARBA00023163"/>
    </source>
</evidence>
<dbReference type="Pfam" id="PF03466">
    <property type="entry name" value="LysR_substrate"/>
    <property type="match status" value="1"/>
</dbReference>
<dbReference type="RefSeq" id="WP_002844618.1">
    <property type="nucleotide sequence ID" value="NZ_CAMPYD010000014.1"/>
</dbReference>
<evidence type="ECO:0000313" key="9">
    <source>
        <dbReference type="Proteomes" id="UP000255101"/>
    </source>
</evidence>
<keyword evidence="3" id="KW-0238">DNA-binding</keyword>
<dbReference type="PRINTS" id="PR00039">
    <property type="entry name" value="HTHLYSR"/>
</dbReference>
<dbReference type="InterPro" id="IPR047788">
    <property type="entry name" value="LysR-like_Sec_metab"/>
</dbReference>
<reference evidence="7 9" key="2">
    <citation type="submission" date="2018-06" db="EMBL/GenBank/DDBJ databases">
        <authorList>
            <consortium name="Pathogen Informatics"/>
            <person name="Doyle S."/>
        </authorList>
    </citation>
    <scope>NUCLEOTIDE SEQUENCE [LARGE SCALE GENOMIC DNA]</scope>
    <source>
        <strain evidence="7 9">NCTC11460</strain>
    </source>
</reference>
<dbReference type="PATRIC" id="fig|1261.3.peg.1323"/>
<keyword evidence="2" id="KW-0805">Transcription regulation</keyword>
<evidence type="ECO:0000313" key="8">
    <source>
        <dbReference type="Proteomes" id="UP000070326"/>
    </source>
</evidence>
<dbReference type="Gene3D" id="3.40.190.290">
    <property type="match status" value="1"/>
</dbReference>
<dbReference type="PANTHER" id="PTHR30126:SF64">
    <property type="entry name" value="HTH-TYPE TRANSCRIPTIONAL REGULATOR CITR"/>
    <property type="match status" value="1"/>
</dbReference>
<evidence type="ECO:0000256" key="2">
    <source>
        <dbReference type="ARBA" id="ARBA00023015"/>
    </source>
</evidence>
<dbReference type="PROSITE" id="PS50931">
    <property type="entry name" value="HTH_LYSR"/>
    <property type="match status" value="1"/>
</dbReference>
<dbReference type="SUPFAM" id="SSF46785">
    <property type="entry name" value="Winged helix' DNA-binding domain"/>
    <property type="match status" value="1"/>
</dbReference>